<dbReference type="SUPFAM" id="SSF52402">
    <property type="entry name" value="Adenine nucleotide alpha hydrolases-like"/>
    <property type="match status" value="1"/>
</dbReference>
<evidence type="ECO:0000313" key="2">
    <source>
        <dbReference type="EMBL" id="MEP0815786.1"/>
    </source>
</evidence>
<dbReference type="InterPro" id="IPR014729">
    <property type="entry name" value="Rossmann-like_a/b/a_fold"/>
</dbReference>
<dbReference type="Gene3D" id="3.40.50.620">
    <property type="entry name" value="HUPs"/>
    <property type="match status" value="1"/>
</dbReference>
<feature type="region of interest" description="Disordered" evidence="1">
    <location>
        <begin position="30"/>
        <end position="61"/>
    </location>
</feature>
<name>A0ABV0J1Z4_9CYAN</name>
<reference evidence="2 3" key="1">
    <citation type="submission" date="2022-04" db="EMBL/GenBank/DDBJ databases">
        <title>Positive selection, recombination, and allopatry shape intraspecific diversity of widespread and dominant cyanobacteria.</title>
        <authorList>
            <person name="Wei J."/>
            <person name="Shu W."/>
            <person name="Hu C."/>
        </authorList>
    </citation>
    <scope>NUCLEOTIDE SEQUENCE [LARGE SCALE GENOMIC DNA]</scope>
    <source>
        <strain evidence="2 3">GB2-A4</strain>
    </source>
</reference>
<evidence type="ECO:0000313" key="3">
    <source>
        <dbReference type="Proteomes" id="UP001464891"/>
    </source>
</evidence>
<comment type="caution">
    <text evidence="2">The sequence shown here is derived from an EMBL/GenBank/DDBJ whole genome shotgun (WGS) entry which is preliminary data.</text>
</comment>
<dbReference type="EMBL" id="JAMPKM010000001">
    <property type="protein sequence ID" value="MEP0815786.1"/>
    <property type="molecule type" value="Genomic_DNA"/>
</dbReference>
<dbReference type="Proteomes" id="UP001464891">
    <property type="component" value="Unassembled WGS sequence"/>
</dbReference>
<organism evidence="2 3">
    <name type="scientific">Trichocoleus desertorum GB2-A4</name>
    <dbReference type="NCBI Taxonomy" id="2933944"/>
    <lineage>
        <taxon>Bacteria</taxon>
        <taxon>Bacillati</taxon>
        <taxon>Cyanobacteriota</taxon>
        <taxon>Cyanophyceae</taxon>
        <taxon>Leptolyngbyales</taxon>
        <taxon>Trichocoleusaceae</taxon>
        <taxon>Trichocoleus</taxon>
    </lineage>
</organism>
<gene>
    <name evidence="2" type="ORF">NC998_01605</name>
</gene>
<keyword evidence="3" id="KW-1185">Reference proteome</keyword>
<evidence type="ECO:0008006" key="4">
    <source>
        <dbReference type="Google" id="ProtNLM"/>
    </source>
</evidence>
<accession>A0ABV0J1Z4</accession>
<sequence>MNIMPMLVRLQGALGSTDLIEQILLLPQRPKGDRSSGKLHLPGQARRATKRHLQANRPEAASGADAEINLVVGYNSSPKSQTALDLTLWIAHQTRLATRRQVTVQVVYVINPTDCLDSIPTTTDFRPVRTGKKSSQRQAQLSKALVAPDTYSAASSATSEREGAIATLAEPTLEDAGLPFGNYPLCQVDQFEQADRILWQARCLANEWRGSLKTHLRFGQVAQELRSVAKAESAVLLWLGCDSPKNSIVRTLSANSPCPVLGVPSSLHPDRYFDA</sequence>
<proteinExistence type="predicted"/>
<protein>
    <recommendedName>
        <fullName evidence="4">Universal stress protein</fullName>
    </recommendedName>
</protein>
<evidence type="ECO:0000256" key="1">
    <source>
        <dbReference type="SAM" id="MobiDB-lite"/>
    </source>
</evidence>